<name>A0A4P2QIJ9_SORCE</name>
<feature type="compositionally biased region" description="Low complexity" evidence="1">
    <location>
        <begin position="98"/>
        <end position="108"/>
    </location>
</feature>
<dbReference type="AlphaFoldDB" id="A0A4P2QIJ9"/>
<protein>
    <submittedName>
        <fullName evidence="4">Uncharacterized protein</fullName>
    </submittedName>
</protein>
<keyword evidence="3" id="KW-0732">Signal</keyword>
<dbReference type="Proteomes" id="UP000295497">
    <property type="component" value="Chromosome"/>
</dbReference>
<feature type="region of interest" description="Disordered" evidence="1">
    <location>
        <begin position="42"/>
        <end position="151"/>
    </location>
</feature>
<feature type="signal peptide" evidence="3">
    <location>
        <begin position="1"/>
        <end position="44"/>
    </location>
</feature>
<evidence type="ECO:0000256" key="3">
    <source>
        <dbReference type="SAM" id="SignalP"/>
    </source>
</evidence>
<organism evidence="4 5">
    <name type="scientific">Sorangium cellulosum</name>
    <name type="common">Polyangium cellulosum</name>
    <dbReference type="NCBI Taxonomy" id="56"/>
    <lineage>
        <taxon>Bacteria</taxon>
        <taxon>Pseudomonadati</taxon>
        <taxon>Myxococcota</taxon>
        <taxon>Polyangia</taxon>
        <taxon>Polyangiales</taxon>
        <taxon>Polyangiaceae</taxon>
        <taxon>Sorangium</taxon>
    </lineage>
</organism>
<evidence type="ECO:0000256" key="1">
    <source>
        <dbReference type="SAM" id="MobiDB-lite"/>
    </source>
</evidence>
<feature type="compositionally biased region" description="Low complexity" evidence="1">
    <location>
        <begin position="60"/>
        <end position="80"/>
    </location>
</feature>
<feature type="region of interest" description="Disordered" evidence="1">
    <location>
        <begin position="1"/>
        <end position="23"/>
    </location>
</feature>
<sequence length="300" mass="29275">MLRLNASPDAARTSRPSPLPCGRTLALPLAVALSGLLVATTAPAQPAPQRQPPAAPPAQPGAAPRQPGAAAVPPVTSQPGAAPPAAAPPAAPQPGSAPPAATDAATPAPIAPPGAAPPSPAAPYPAPPYPAPPQQAPPPPPGASPGYPPPGYQGGYAPYGGAYPPLPPGYPSHAEAIPPAPPPVPLRRNSPGLMLGGIALTAGGTIAFFAGTGLLASASERYEIYCDFGGGTGICDTRTDGPRQVAGALVSIGGGIMLAVGIPLWIIGGKKVPATAEAPEEPAQTTLSFGPGSAALRTRF</sequence>
<feature type="chain" id="PRO_5020544911" evidence="3">
    <location>
        <begin position="45"/>
        <end position="300"/>
    </location>
</feature>
<evidence type="ECO:0000313" key="5">
    <source>
        <dbReference type="Proteomes" id="UP000295497"/>
    </source>
</evidence>
<keyword evidence="2" id="KW-0812">Transmembrane</keyword>
<reference evidence="4 5" key="1">
    <citation type="submission" date="2015-09" db="EMBL/GenBank/DDBJ databases">
        <title>Sorangium comparison.</title>
        <authorList>
            <person name="Zaburannyi N."/>
            <person name="Bunk B."/>
            <person name="Overmann J."/>
            <person name="Mueller R."/>
        </authorList>
    </citation>
    <scope>NUCLEOTIDE SEQUENCE [LARGE SCALE GENOMIC DNA]</scope>
    <source>
        <strain evidence="4 5">So ce836</strain>
    </source>
</reference>
<dbReference type="EMBL" id="CP012672">
    <property type="protein sequence ID" value="AUX29183.1"/>
    <property type="molecule type" value="Genomic_DNA"/>
</dbReference>
<feature type="compositionally biased region" description="Pro residues" evidence="1">
    <location>
        <begin position="45"/>
        <end position="59"/>
    </location>
</feature>
<proteinExistence type="predicted"/>
<accession>A0A4P2QIJ9</accession>
<evidence type="ECO:0000256" key="2">
    <source>
        <dbReference type="SAM" id="Phobius"/>
    </source>
</evidence>
<gene>
    <name evidence="4" type="ORF">SOCE836_012710</name>
</gene>
<feature type="compositionally biased region" description="Pro residues" evidence="1">
    <location>
        <begin position="81"/>
        <end position="97"/>
    </location>
</feature>
<feature type="transmembrane region" description="Helical" evidence="2">
    <location>
        <begin position="245"/>
        <end position="267"/>
    </location>
</feature>
<keyword evidence="2" id="KW-1133">Transmembrane helix</keyword>
<evidence type="ECO:0000313" key="4">
    <source>
        <dbReference type="EMBL" id="AUX29183.1"/>
    </source>
</evidence>
<feature type="compositionally biased region" description="Pro residues" evidence="1">
    <location>
        <begin position="109"/>
        <end position="151"/>
    </location>
</feature>
<keyword evidence="2" id="KW-0472">Membrane</keyword>
<dbReference type="RefSeq" id="WP_129573396.1">
    <property type="nucleotide sequence ID" value="NZ_CP012672.1"/>
</dbReference>